<feature type="transmembrane region" description="Helical" evidence="6">
    <location>
        <begin position="409"/>
        <end position="430"/>
    </location>
</feature>
<dbReference type="Pfam" id="PF00021">
    <property type="entry name" value="UPAR_LY6"/>
    <property type="match status" value="3"/>
</dbReference>
<dbReference type="GO" id="GO:0043315">
    <property type="term" value="P:positive regulation of neutrophil degranulation"/>
    <property type="evidence" value="ECO:0007669"/>
    <property type="project" value="TreeGrafter"/>
</dbReference>
<evidence type="ECO:0000313" key="10">
    <source>
        <dbReference type="Proteomes" id="UP000005225"/>
    </source>
</evidence>
<dbReference type="GO" id="GO:0045217">
    <property type="term" value="P:cell-cell junction maintenance"/>
    <property type="evidence" value="ECO:0007669"/>
    <property type="project" value="TreeGrafter"/>
</dbReference>
<dbReference type="InParanoid" id="H0X2J3"/>
<keyword evidence="10" id="KW-1185">Reference proteome</keyword>
<feature type="domain" description="UPAR/Ly6" evidence="8">
    <location>
        <begin position="320"/>
        <end position="393"/>
    </location>
</feature>
<organism evidence="9 10">
    <name type="scientific">Otolemur garnettii</name>
    <name type="common">Small-eared galago</name>
    <name type="synonym">Garnett's greater bushbaby</name>
    <dbReference type="NCBI Taxonomy" id="30611"/>
    <lineage>
        <taxon>Eukaryota</taxon>
        <taxon>Metazoa</taxon>
        <taxon>Chordata</taxon>
        <taxon>Craniata</taxon>
        <taxon>Vertebrata</taxon>
        <taxon>Euteleostomi</taxon>
        <taxon>Mammalia</taxon>
        <taxon>Eutheria</taxon>
        <taxon>Euarchontoglires</taxon>
        <taxon>Primates</taxon>
        <taxon>Strepsirrhini</taxon>
        <taxon>Lorisiformes</taxon>
        <taxon>Galagidae</taxon>
        <taxon>Otolemur</taxon>
    </lineage>
</organism>
<keyword evidence="6" id="KW-0812">Transmembrane</keyword>
<dbReference type="HOGENOM" id="CLU_051693_0_0_1"/>
<evidence type="ECO:0000256" key="7">
    <source>
        <dbReference type="SAM" id="SignalP"/>
    </source>
</evidence>
<dbReference type="Proteomes" id="UP000005225">
    <property type="component" value="Unassembled WGS sequence"/>
</dbReference>
<dbReference type="InterPro" id="IPR016054">
    <property type="entry name" value="LY6_UPA_recep-like"/>
</dbReference>
<dbReference type="AlphaFoldDB" id="H0X2J3"/>
<evidence type="ECO:0000259" key="8">
    <source>
        <dbReference type="Pfam" id="PF00021"/>
    </source>
</evidence>
<keyword evidence="5" id="KW-0325">Glycoprotein</keyword>
<keyword evidence="6" id="KW-1133">Transmembrane helix</keyword>
<protein>
    <submittedName>
        <fullName evidence="9">CD177 molecule</fullName>
    </submittedName>
</protein>
<dbReference type="EMBL" id="AAQR03153453">
    <property type="status" value="NOT_ANNOTATED_CDS"/>
    <property type="molecule type" value="Genomic_DNA"/>
</dbReference>
<evidence type="ECO:0000256" key="5">
    <source>
        <dbReference type="ARBA" id="ARBA00023180"/>
    </source>
</evidence>
<evidence type="ECO:0000256" key="4">
    <source>
        <dbReference type="ARBA" id="ARBA00023136"/>
    </source>
</evidence>
<dbReference type="PANTHER" id="PTHR16529">
    <property type="entry name" value="CD177 ANTIGEN"/>
    <property type="match status" value="1"/>
</dbReference>
<dbReference type="GO" id="GO:2001044">
    <property type="term" value="P:regulation of integrin-mediated signaling pathway"/>
    <property type="evidence" value="ECO:0007669"/>
    <property type="project" value="TreeGrafter"/>
</dbReference>
<dbReference type="SUPFAM" id="SSF57302">
    <property type="entry name" value="Snake toxin-like"/>
    <property type="match status" value="3"/>
</dbReference>
<feature type="domain" description="UPAR/Ly6" evidence="8">
    <location>
        <begin position="235"/>
        <end position="299"/>
    </location>
</feature>
<dbReference type="Gene3D" id="2.10.60.10">
    <property type="entry name" value="CD59"/>
    <property type="match status" value="1"/>
</dbReference>
<dbReference type="GO" id="GO:0007159">
    <property type="term" value="P:leukocyte cell-cell adhesion"/>
    <property type="evidence" value="ECO:0007669"/>
    <property type="project" value="TreeGrafter"/>
</dbReference>
<dbReference type="GO" id="GO:0044853">
    <property type="term" value="C:plasma membrane raft"/>
    <property type="evidence" value="ECO:0007669"/>
    <property type="project" value="TreeGrafter"/>
</dbReference>
<evidence type="ECO:0000256" key="3">
    <source>
        <dbReference type="ARBA" id="ARBA00022729"/>
    </source>
</evidence>
<dbReference type="CDD" id="cd23636">
    <property type="entry name" value="TFP_LU_ECD_CD177_rpt2"/>
    <property type="match status" value="1"/>
</dbReference>
<evidence type="ECO:0000256" key="6">
    <source>
        <dbReference type="SAM" id="Phobius"/>
    </source>
</evidence>
<feature type="chain" id="PRO_5003544328" evidence="7">
    <location>
        <begin position="22"/>
        <end position="431"/>
    </location>
</feature>
<dbReference type="GeneTree" id="ENSGT00530000063351"/>
<name>H0X2J3_OTOGA</name>
<dbReference type="CDD" id="cd23637">
    <property type="entry name" value="TFP_LU_ECD_CD177_rpt4"/>
    <property type="match status" value="1"/>
</dbReference>
<evidence type="ECO:0000256" key="2">
    <source>
        <dbReference type="ARBA" id="ARBA00022475"/>
    </source>
</evidence>
<keyword evidence="2" id="KW-1003">Cell membrane</keyword>
<dbReference type="CDD" id="cd23624">
    <property type="entry name" value="TFP_LU_ECD_CD177_rpt3"/>
    <property type="match status" value="1"/>
</dbReference>
<reference evidence="9" key="2">
    <citation type="submission" date="2025-08" db="UniProtKB">
        <authorList>
            <consortium name="Ensembl"/>
        </authorList>
    </citation>
    <scope>IDENTIFICATION</scope>
</reference>
<dbReference type="OMA" id="HVCREKD"/>
<dbReference type="eggNOG" id="ENOG502ST5V">
    <property type="taxonomic scope" value="Eukaryota"/>
</dbReference>
<dbReference type="EMBL" id="AAQR03153451">
    <property type="status" value="NOT_ANNOTATED_CDS"/>
    <property type="molecule type" value="Genomic_DNA"/>
</dbReference>
<evidence type="ECO:0000256" key="1">
    <source>
        <dbReference type="ARBA" id="ARBA00004236"/>
    </source>
</evidence>
<dbReference type="STRING" id="30611.ENSOGAP00000009280"/>
<feature type="signal peptide" evidence="7">
    <location>
        <begin position="1"/>
        <end position="21"/>
    </location>
</feature>
<dbReference type="InterPro" id="IPR045860">
    <property type="entry name" value="Snake_toxin-like_sf"/>
</dbReference>
<dbReference type="InterPro" id="IPR051899">
    <property type="entry name" value="Fert-Immune_med_protein"/>
</dbReference>
<dbReference type="GO" id="GO:0098742">
    <property type="term" value="P:cell-cell adhesion via plasma-membrane adhesion molecules"/>
    <property type="evidence" value="ECO:0007669"/>
    <property type="project" value="TreeGrafter"/>
</dbReference>
<reference evidence="9" key="3">
    <citation type="submission" date="2025-09" db="UniProtKB">
        <authorList>
            <consortium name="Ensembl"/>
        </authorList>
    </citation>
    <scope>IDENTIFICATION</scope>
</reference>
<keyword evidence="3 7" id="KW-0732">Signal</keyword>
<accession>H0X2J3</accession>
<reference evidence="10" key="1">
    <citation type="submission" date="2011-03" db="EMBL/GenBank/DDBJ databases">
        <title>Version 3 of the genome sequence of Otolemur garnettii (Bushbaby).</title>
        <authorList>
            <consortium name="The Broad Institute Genome Sequencing Platform"/>
            <person name="Di Palma F."/>
            <person name="Johnson J."/>
            <person name="Lander E.S."/>
            <person name="Lindblad-Toh K."/>
            <person name="Jaffe D.B."/>
            <person name="Gnerre S."/>
            <person name="MacCallum I."/>
            <person name="Przybylski D."/>
            <person name="Ribeiro F.J."/>
            <person name="Burton J.N."/>
            <person name="Walker B.J."/>
            <person name="Sharpe T."/>
            <person name="Hall G."/>
        </authorList>
    </citation>
    <scope>NUCLEOTIDE SEQUENCE [LARGE SCALE GENOMIC DNA]</scope>
</reference>
<proteinExistence type="predicted"/>
<sequence>MSSLLVLALLGVTFMLPGRQALLCNWGTYKAVHNVSELPLQWTVKLQKECDRGWGCHDSVMLIENGPSALLVLSKGLTLAQPQKARLLQKRVLRALCLASSQILYSHSLLLPLVSHQEFPTPELCPGSLQCAHCLSTGRCPEDATVKVCPKGTTHCYKGELLVTGENILTRLQVQGCMSQPGCNLLNGTQDIGPVMVKESCDSRRTLICHKGISFHMTGNLTYTPVDWTSDFTKTCDAGQLCQETMLLIDVGLKSLLLWTKGCSQGEAPDSQTTSMHAGPIGVLVASYTHFCSSDLCNGASSSSILLKSLPRPAAPAPGDLHCSSCVQLTSGSCSDYSPTIVCPKGTTHCYNGNIHIQGGGLTTPVAVAGCVAQPSTSLLNHSKNIGIFSVHEDGLFPVPPTGAAPATFLTQVMGLGLALALWCGGLCLFG</sequence>
<dbReference type="EMBL" id="AAQR03153452">
    <property type="status" value="NOT_ANNOTATED_CDS"/>
    <property type="molecule type" value="Genomic_DNA"/>
</dbReference>
<comment type="subcellular location">
    <subcellularLocation>
        <location evidence="1">Cell membrane</location>
    </subcellularLocation>
</comment>
<keyword evidence="4 6" id="KW-0472">Membrane</keyword>
<dbReference type="Ensembl" id="ENSOGAT00000010375.2">
    <property type="protein sequence ID" value="ENSOGAP00000009280.2"/>
    <property type="gene ID" value="ENSOGAG00000010373.2"/>
</dbReference>
<feature type="domain" description="UPAR/Ly6" evidence="8">
    <location>
        <begin position="128"/>
        <end position="205"/>
    </location>
</feature>
<evidence type="ECO:0000313" key="9">
    <source>
        <dbReference type="Ensembl" id="ENSOGAP00000009280.2"/>
    </source>
</evidence>
<dbReference type="FunCoup" id="H0X2J3">
    <property type="interactions" value="122"/>
</dbReference>
<dbReference type="PANTHER" id="PTHR16529:SF8">
    <property type="entry name" value="CD177 ANTIGEN"/>
    <property type="match status" value="1"/>
</dbReference>